<dbReference type="EC" id="3.6.4.13" evidence="1"/>
<sequence>MPFSTLGLRDTIVKALAEVGYSNPTPIQQQTIPVILQGKNLLAAAQTGTGKTASFVLPILERLADTQTQRKKRIRALILTPTRELAVQVQSNIVAYAKYVGVSSFVIYGGVDEKPQKQALLDGVDILVATPGRLLDLYTQRAVHFDELEVLVLDEADRMLDMGFIEDINKIIDKLPSERQSLLFSATLSNQVRALAKTAIHRPVEISVIADKSSAPKISQWLTTVDKDKKSALLSHLIKTQAWDQALIFIETKQGAAKLVSQLEKRDIEAECIHSGRSQPVREQILADFKSGKIQYLVATGIASRGIDIDDLSRVINYDLPYPADDYIHRIGRTGRAGAVGEAISFVSKDDFKNLCMIESRLGHLLERKVIDGFEPKKPVPESILNYMPKSRQNKSKTQDERPTLSLGKSKSDSKDFRKAKTQKAPVKKGPKPNPWNL</sequence>
<evidence type="ECO:0000256" key="11">
    <source>
        <dbReference type="RuleBase" id="RU000492"/>
    </source>
</evidence>
<keyword evidence="5 11" id="KW-0347">Helicase</keyword>
<dbReference type="InterPro" id="IPR011545">
    <property type="entry name" value="DEAD/DEAH_box_helicase_dom"/>
</dbReference>
<feature type="domain" description="Helicase C-terminal" evidence="14">
    <location>
        <begin position="217"/>
        <end position="388"/>
    </location>
</feature>
<evidence type="ECO:0000256" key="4">
    <source>
        <dbReference type="ARBA" id="ARBA00022801"/>
    </source>
</evidence>
<evidence type="ECO:0000256" key="5">
    <source>
        <dbReference type="ARBA" id="ARBA00022806"/>
    </source>
</evidence>
<comment type="similarity">
    <text evidence="7 11">Belongs to the DEAD box helicase family.</text>
</comment>
<organism evidence="16 17">
    <name type="scientific">Shewanella algicola</name>
    <dbReference type="NCBI Taxonomy" id="640633"/>
    <lineage>
        <taxon>Bacteria</taxon>
        <taxon>Pseudomonadati</taxon>
        <taxon>Pseudomonadota</taxon>
        <taxon>Gammaproteobacteria</taxon>
        <taxon>Alteromonadales</taxon>
        <taxon>Shewanellaceae</taxon>
        <taxon>Shewanella</taxon>
    </lineage>
</organism>
<evidence type="ECO:0000256" key="3">
    <source>
        <dbReference type="ARBA" id="ARBA00022741"/>
    </source>
</evidence>
<dbReference type="CDD" id="cd00268">
    <property type="entry name" value="DEADc"/>
    <property type="match status" value="1"/>
</dbReference>
<dbReference type="GO" id="GO:0009266">
    <property type="term" value="P:response to temperature stimulus"/>
    <property type="evidence" value="ECO:0007669"/>
    <property type="project" value="UniProtKB-ARBA"/>
</dbReference>
<dbReference type="SUPFAM" id="SSF52540">
    <property type="entry name" value="P-loop containing nucleoside triphosphate hydrolases"/>
    <property type="match status" value="1"/>
</dbReference>
<dbReference type="FunFam" id="3.40.50.300:FF:000108">
    <property type="entry name" value="ATP-dependent RNA helicase RhlE"/>
    <property type="match status" value="1"/>
</dbReference>
<dbReference type="CDD" id="cd18787">
    <property type="entry name" value="SF2_C_DEAD"/>
    <property type="match status" value="1"/>
</dbReference>
<reference evidence="16" key="1">
    <citation type="submission" date="2022-01" db="EMBL/GenBank/DDBJ databases">
        <title>Whole genome-based taxonomy of the Shewanellaceae.</title>
        <authorList>
            <person name="Martin-Rodriguez A.J."/>
        </authorList>
    </citation>
    <scope>NUCLEOTIDE SEQUENCE</scope>
    <source>
        <strain evidence="16">DSM 23803</strain>
    </source>
</reference>
<evidence type="ECO:0000259" key="15">
    <source>
        <dbReference type="PROSITE" id="PS51195"/>
    </source>
</evidence>
<dbReference type="InterPro" id="IPR027417">
    <property type="entry name" value="P-loop_NTPase"/>
</dbReference>
<comment type="catalytic activity">
    <reaction evidence="8">
        <text>ATP + H2O = ADP + phosphate + H(+)</text>
        <dbReference type="Rhea" id="RHEA:13065"/>
        <dbReference type="ChEBI" id="CHEBI:15377"/>
        <dbReference type="ChEBI" id="CHEBI:15378"/>
        <dbReference type="ChEBI" id="CHEBI:30616"/>
        <dbReference type="ChEBI" id="CHEBI:43474"/>
        <dbReference type="ChEBI" id="CHEBI:456216"/>
        <dbReference type="EC" id="3.6.4.13"/>
    </reaction>
</comment>
<evidence type="ECO:0000256" key="10">
    <source>
        <dbReference type="PROSITE-ProRule" id="PRU00552"/>
    </source>
</evidence>
<evidence type="ECO:0000256" key="2">
    <source>
        <dbReference type="ARBA" id="ARBA00022490"/>
    </source>
</evidence>
<keyword evidence="2" id="KW-0963">Cytoplasm</keyword>
<gene>
    <name evidence="16" type="ORF">L2749_09510</name>
</gene>
<dbReference type="PROSITE" id="PS00039">
    <property type="entry name" value="DEAD_ATP_HELICASE"/>
    <property type="match status" value="1"/>
</dbReference>
<protein>
    <recommendedName>
        <fullName evidence="9">DEAD-box ATP-dependent RNA helicase RhpA</fullName>
        <ecNumber evidence="1">3.6.4.13</ecNumber>
    </recommendedName>
</protein>
<dbReference type="PROSITE" id="PS51195">
    <property type="entry name" value="Q_MOTIF"/>
    <property type="match status" value="1"/>
</dbReference>
<evidence type="ECO:0000256" key="7">
    <source>
        <dbReference type="ARBA" id="ARBA00038437"/>
    </source>
</evidence>
<feature type="compositionally biased region" description="Basic and acidic residues" evidence="12">
    <location>
        <begin position="410"/>
        <end position="419"/>
    </location>
</feature>
<dbReference type="InterPro" id="IPR014001">
    <property type="entry name" value="Helicase_ATP-bd"/>
</dbReference>
<keyword evidence="3 11" id="KW-0547">Nucleotide-binding</keyword>
<feature type="short sequence motif" description="Q motif" evidence="10">
    <location>
        <begin position="1"/>
        <end position="29"/>
    </location>
</feature>
<dbReference type="GO" id="GO:0005829">
    <property type="term" value="C:cytosol"/>
    <property type="evidence" value="ECO:0007669"/>
    <property type="project" value="TreeGrafter"/>
</dbReference>
<dbReference type="RefSeq" id="WP_188923984.1">
    <property type="nucleotide sequence ID" value="NZ_BMQI01000005.1"/>
</dbReference>
<proteinExistence type="inferred from homology"/>
<feature type="region of interest" description="Disordered" evidence="12">
    <location>
        <begin position="382"/>
        <end position="438"/>
    </location>
</feature>
<dbReference type="GO" id="GO:0016787">
    <property type="term" value="F:hydrolase activity"/>
    <property type="evidence" value="ECO:0007669"/>
    <property type="project" value="UniProtKB-KW"/>
</dbReference>
<dbReference type="GO" id="GO:0042255">
    <property type="term" value="P:ribosome assembly"/>
    <property type="evidence" value="ECO:0007669"/>
    <property type="project" value="UniProtKB-ARBA"/>
</dbReference>
<evidence type="ECO:0000256" key="6">
    <source>
        <dbReference type="ARBA" id="ARBA00022840"/>
    </source>
</evidence>
<dbReference type="InterPro" id="IPR050079">
    <property type="entry name" value="DEAD_box_RNA_helicase"/>
</dbReference>
<dbReference type="PANTHER" id="PTHR47959:SF11">
    <property type="entry name" value="ATP-DEPENDENT RNA HELICASE DEAD BOX FAMILY"/>
    <property type="match status" value="1"/>
</dbReference>
<evidence type="ECO:0000256" key="1">
    <source>
        <dbReference type="ARBA" id="ARBA00012552"/>
    </source>
</evidence>
<feature type="domain" description="DEAD-box RNA helicase Q" evidence="15">
    <location>
        <begin position="1"/>
        <end position="29"/>
    </location>
</feature>
<dbReference type="Gene3D" id="3.40.50.300">
    <property type="entry name" value="P-loop containing nucleotide triphosphate hydrolases"/>
    <property type="match status" value="2"/>
</dbReference>
<dbReference type="Pfam" id="PF00270">
    <property type="entry name" value="DEAD"/>
    <property type="match status" value="1"/>
</dbReference>
<dbReference type="AlphaFoldDB" id="A0A9X1Z5H6"/>
<evidence type="ECO:0000259" key="13">
    <source>
        <dbReference type="PROSITE" id="PS51192"/>
    </source>
</evidence>
<feature type="domain" description="Helicase ATP-binding" evidence="13">
    <location>
        <begin position="32"/>
        <end position="206"/>
    </location>
</feature>
<dbReference type="InterPro" id="IPR001650">
    <property type="entry name" value="Helicase_C-like"/>
</dbReference>
<evidence type="ECO:0000256" key="12">
    <source>
        <dbReference type="SAM" id="MobiDB-lite"/>
    </source>
</evidence>
<dbReference type="PROSITE" id="PS51194">
    <property type="entry name" value="HELICASE_CTER"/>
    <property type="match status" value="1"/>
</dbReference>
<dbReference type="Pfam" id="PF00271">
    <property type="entry name" value="Helicase_C"/>
    <property type="match status" value="1"/>
</dbReference>
<keyword evidence="4 11" id="KW-0378">Hydrolase</keyword>
<dbReference type="PROSITE" id="PS51192">
    <property type="entry name" value="HELICASE_ATP_BIND_1"/>
    <property type="match status" value="1"/>
</dbReference>
<dbReference type="GO" id="GO:0005524">
    <property type="term" value="F:ATP binding"/>
    <property type="evidence" value="ECO:0007669"/>
    <property type="project" value="UniProtKB-KW"/>
</dbReference>
<evidence type="ECO:0000256" key="9">
    <source>
        <dbReference type="ARBA" id="ARBA00074363"/>
    </source>
</evidence>
<dbReference type="SMART" id="SM00487">
    <property type="entry name" value="DEXDc"/>
    <property type="match status" value="1"/>
</dbReference>
<dbReference type="GO" id="GO:0003724">
    <property type="term" value="F:RNA helicase activity"/>
    <property type="evidence" value="ECO:0007669"/>
    <property type="project" value="UniProtKB-EC"/>
</dbReference>
<dbReference type="GO" id="GO:0003676">
    <property type="term" value="F:nucleic acid binding"/>
    <property type="evidence" value="ECO:0007669"/>
    <property type="project" value="InterPro"/>
</dbReference>
<name>A0A9X1Z5H6_9GAMM</name>
<keyword evidence="6 11" id="KW-0067">ATP-binding</keyword>
<dbReference type="InterPro" id="IPR014014">
    <property type="entry name" value="RNA_helicase_DEAD_Q_motif"/>
</dbReference>
<feature type="compositionally biased region" description="Basic residues" evidence="12">
    <location>
        <begin position="420"/>
        <end position="431"/>
    </location>
</feature>
<evidence type="ECO:0000313" key="16">
    <source>
        <dbReference type="EMBL" id="MCL1105499.1"/>
    </source>
</evidence>
<comment type="caution">
    <text evidence="16">The sequence shown here is derived from an EMBL/GenBank/DDBJ whole genome shotgun (WGS) entry which is preliminary data.</text>
</comment>
<keyword evidence="17" id="KW-1185">Reference proteome</keyword>
<dbReference type="SMART" id="SM00490">
    <property type="entry name" value="HELICc"/>
    <property type="match status" value="1"/>
</dbReference>
<evidence type="ECO:0000313" key="17">
    <source>
        <dbReference type="Proteomes" id="UP001139408"/>
    </source>
</evidence>
<dbReference type="InterPro" id="IPR044742">
    <property type="entry name" value="DEAD/DEAH_RhlB"/>
</dbReference>
<accession>A0A9X1Z5H6</accession>
<dbReference type="EMBL" id="JAKILJ010000018">
    <property type="protein sequence ID" value="MCL1105499.1"/>
    <property type="molecule type" value="Genomic_DNA"/>
</dbReference>
<evidence type="ECO:0000256" key="8">
    <source>
        <dbReference type="ARBA" id="ARBA00047984"/>
    </source>
</evidence>
<dbReference type="InterPro" id="IPR000629">
    <property type="entry name" value="RNA-helicase_DEAD-box_CS"/>
</dbReference>
<dbReference type="Proteomes" id="UP001139408">
    <property type="component" value="Unassembled WGS sequence"/>
</dbReference>
<dbReference type="PANTHER" id="PTHR47959">
    <property type="entry name" value="ATP-DEPENDENT RNA HELICASE RHLE-RELATED"/>
    <property type="match status" value="1"/>
</dbReference>
<evidence type="ECO:0000259" key="14">
    <source>
        <dbReference type="PROSITE" id="PS51194"/>
    </source>
</evidence>